<accession>A0A0G4EDJ0</accession>
<dbReference type="InterPro" id="IPR008166">
    <property type="entry name" value="Glyco_transf_92"/>
</dbReference>
<dbReference type="AlphaFoldDB" id="A0A0G4EDJ0"/>
<dbReference type="PANTHER" id="PTHR21461:SF40">
    <property type="entry name" value="GLYCOSYLTRANSFERASE FAMILY 92 PROTEIN"/>
    <property type="match status" value="1"/>
</dbReference>
<dbReference type="GO" id="GO:0016020">
    <property type="term" value="C:membrane"/>
    <property type="evidence" value="ECO:0007669"/>
    <property type="project" value="UniProtKB-SubCell"/>
</dbReference>
<keyword evidence="7 9" id="KW-0472">Membrane</keyword>
<dbReference type="PANTHER" id="PTHR21461">
    <property type="entry name" value="GLYCOSYLTRANSFERASE FAMILY 92 PROTEIN"/>
    <property type="match status" value="1"/>
</dbReference>
<evidence type="ECO:0000256" key="7">
    <source>
        <dbReference type="ARBA" id="ARBA00023136"/>
    </source>
</evidence>
<reference evidence="10 11" key="1">
    <citation type="submission" date="2014-11" db="EMBL/GenBank/DDBJ databases">
        <authorList>
            <person name="Zhu J."/>
            <person name="Qi W."/>
            <person name="Song R."/>
        </authorList>
    </citation>
    <scope>NUCLEOTIDE SEQUENCE [LARGE SCALE GENOMIC DNA]</scope>
</reference>
<dbReference type="GO" id="GO:0016757">
    <property type="term" value="F:glycosyltransferase activity"/>
    <property type="evidence" value="ECO:0007669"/>
    <property type="project" value="UniProtKB-KW"/>
</dbReference>
<comment type="similarity">
    <text evidence="2">Belongs to the glycosyltransferase 92 family.</text>
</comment>
<keyword evidence="3" id="KW-0328">Glycosyltransferase</keyword>
<name>A0A0G4EDJ0_VITBC</name>
<evidence type="ECO:0000256" key="6">
    <source>
        <dbReference type="ARBA" id="ARBA00022989"/>
    </source>
</evidence>
<evidence type="ECO:0008006" key="12">
    <source>
        <dbReference type="Google" id="ProtNLM"/>
    </source>
</evidence>
<feature type="compositionally biased region" description="Basic and acidic residues" evidence="8">
    <location>
        <begin position="108"/>
        <end position="118"/>
    </location>
</feature>
<evidence type="ECO:0000256" key="1">
    <source>
        <dbReference type="ARBA" id="ARBA00004167"/>
    </source>
</evidence>
<evidence type="ECO:0000313" key="11">
    <source>
        <dbReference type="Proteomes" id="UP000041254"/>
    </source>
</evidence>
<feature type="compositionally biased region" description="Low complexity" evidence="8">
    <location>
        <begin position="85"/>
        <end position="101"/>
    </location>
</feature>
<evidence type="ECO:0000256" key="9">
    <source>
        <dbReference type="SAM" id="Phobius"/>
    </source>
</evidence>
<protein>
    <recommendedName>
        <fullName evidence="12">Glycosyltransferase family 92 protein</fullName>
    </recommendedName>
</protein>
<evidence type="ECO:0000256" key="8">
    <source>
        <dbReference type="SAM" id="MobiDB-lite"/>
    </source>
</evidence>
<evidence type="ECO:0000256" key="4">
    <source>
        <dbReference type="ARBA" id="ARBA00022679"/>
    </source>
</evidence>
<dbReference type="EMBL" id="CDMY01000164">
    <property type="protein sequence ID" value="CEL93426.1"/>
    <property type="molecule type" value="Genomic_DNA"/>
</dbReference>
<feature type="region of interest" description="Disordered" evidence="8">
    <location>
        <begin position="83"/>
        <end position="119"/>
    </location>
</feature>
<evidence type="ECO:0000256" key="5">
    <source>
        <dbReference type="ARBA" id="ARBA00022692"/>
    </source>
</evidence>
<dbReference type="VEuPathDB" id="CryptoDB:Vbra_3687"/>
<evidence type="ECO:0000256" key="2">
    <source>
        <dbReference type="ARBA" id="ARBA00007647"/>
    </source>
</evidence>
<organism evidence="10 11">
    <name type="scientific">Vitrella brassicaformis (strain CCMP3155)</name>
    <dbReference type="NCBI Taxonomy" id="1169540"/>
    <lineage>
        <taxon>Eukaryota</taxon>
        <taxon>Sar</taxon>
        <taxon>Alveolata</taxon>
        <taxon>Colpodellida</taxon>
        <taxon>Vitrellaceae</taxon>
        <taxon>Vitrella</taxon>
    </lineage>
</organism>
<keyword evidence="11" id="KW-1185">Reference proteome</keyword>
<dbReference type="OrthoDB" id="2526284at2759"/>
<dbReference type="Proteomes" id="UP000041254">
    <property type="component" value="Unassembled WGS sequence"/>
</dbReference>
<evidence type="ECO:0000256" key="3">
    <source>
        <dbReference type="ARBA" id="ARBA00022676"/>
    </source>
</evidence>
<evidence type="ECO:0000313" key="10">
    <source>
        <dbReference type="EMBL" id="CEL93426.1"/>
    </source>
</evidence>
<proteinExistence type="inferred from homology"/>
<dbReference type="GO" id="GO:0005737">
    <property type="term" value="C:cytoplasm"/>
    <property type="evidence" value="ECO:0007669"/>
    <property type="project" value="TreeGrafter"/>
</dbReference>
<keyword evidence="4" id="KW-0808">Transferase</keyword>
<feature type="transmembrane region" description="Helical" evidence="9">
    <location>
        <begin position="53"/>
        <end position="71"/>
    </location>
</feature>
<dbReference type="InParanoid" id="A0A0G4EDJ0"/>
<comment type="subcellular location">
    <subcellularLocation>
        <location evidence="1">Membrane</location>
        <topology evidence="1">Single-pass membrane protein</topology>
    </subcellularLocation>
</comment>
<sequence>MKENPKWRLRRALLMFFSANHSDAGGHDLSVTVRQHDGGRGYPFSAVRRCLRVGRMVFLAVLLFVASLLGYRRWLVRHNGTTMRSHTSSSAPLSSSPGATLIASGRSAQHERGPDRHGAATVGLSLQGEELSFVEGFVTTDRASEGDWQALPIPSEAANRKGYLYVYRAYWDTRMAEPSVRIIGMAPLNRTGPLAALDDLKCRLKTATGDGEEGQTIVDTPAVTERLPEHHNKTYAAHFLFCGGSPAVRAPTEVELFFDLPSSSRIEMPVRILYPLSGSEATPGSSPRELSVCVRPWWGVPKTLTRHPPATGETPDASPSAMEVYDDADALTEFVELWRLLGARFFTFYESAVPVSGAVVRLLEHYVREGLLEVVPYRLPSAVLPFYEVWDFAQNALVQDCYLRRMDSRYLALVDTDEFILPSDNATVSPGLPPPPLPALLDSIRAQEVNAGNGAVGAFRFYTYFFFTEWPTDGLSSQFATQRFTRRTELAGLIGKPKSRTKCIIMPR</sequence>
<keyword evidence="6 9" id="KW-1133">Transmembrane helix</keyword>
<gene>
    <name evidence="10" type="ORF">Vbra_3687</name>
</gene>
<dbReference type="Pfam" id="PF01697">
    <property type="entry name" value="Glyco_transf_92"/>
    <property type="match status" value="1"/>
</dbReference>
<keyword evidence="5 9" id="KW-0812">Transmembrane</keyword>